<feature type="compositionally biased region" description="Basic and acidic residues" evidence="1">
    <location>
        <begin position="39"/>
        <end position="54"/>
    </location>
</feature>
<dbReference type="AlphaFoldDB" id="A0ABD2KEA1"/>
<sequence>MNGHDNKLAKSVEPEKEIMGREETDESEEEVTDDEEEEEKKGRDERKANCKDAEAQTDQNAIGHSFWPLTCHGPYEEEKETVSTHF</sequence>
<dbReference type="Proteomes" id="UP001620626">
    <property type="component" value="Unassembled WGS sequence"/>
</dbReference>
<name>A0ABD2KEA1_9BILA</name>
<feature type="compositionally biased region" description="Acidic residues" evidence="1">
    <location>
        <begin position="23"/>
        <end position="38"/>
    </location>
</feature>
<reference evidence="2 3" key="1">
    <citation type="submission" date="2024-10" db="EMBL/GenBank/DDBJ databases">
        <authorList>
            <person name="Kim D."/>
        </authorList>
    </citation>
    <scope>NUCLEOTIDE SEQUENCE [LARGE SCALE GENOMIC DNA]</scope>
    <source>
        <strain evidence="2">BH-2024</strain>
    </source>
</reference>
<feature type="compositionally biased region" description="Basic and acidic residues" evidence="1">
    <location>
        <begin position="74"/>
        <end position="86"/>
    </location>
</feature>
<evidence type="ECO:0000313" key="2">
    <source>
        <dbReference type="EMBL" id="KAL3101272.1"/>
    </source>
</evidence>
<feature type="region of interest" description="Disordered" evidence="1">
    <location>
        <begin position="1"/>
        <end position="86"/>
    </location>
</feature>
<accession>A0ABD2KEA1</accession>
<dbReference type="EMBL" id="JBICBT010000783">
    <property type="protein sequence ID" value="KAL3101272.1"/>
    <property type="molecule type" value="Genomic_DNA"/>
</dbReference>
<comment type="caution">
    <text evidence="2">The sequence shown here is derived from an EMBL/GenBank/DDBJ whole genome shotgun (WGS) entry which is preliminary data.</text>
</comment>
<evidence type="ECO:0000256" key="1">
    <source>
        <dbReference type="SAM" id="MobiDB-lite"/>
    </source>
</evidence>
<gene>
    <name evidence="2" type="ORF">niasHT_028028</name>
</gene>
<proteinExistence type="predicted"/>
<protein>
    <submittedName>
        <fullName evidence="2">Uncharacterized protein</fullName>
    </submittedName>
</protein>
<evidence type="ECO:0000313" key="3">
    <source>
        <dbReference type="Proteomes" id="UP001620626"/>
    </source>
</evidence>
<keyword evidence="3" id="KW-1185">Reference proteome</keyword>
<feature type="compositionally biased region" description="Basic and acidic residues" evidence="1">
    <location>
        <begin position="1"/>
        <end position="22"/>
    </location>
</feature>
<organism evidence="2 3">
    <name type="scientific">Heterodera trifolii</name>
    <dbReference type="NCBI Taxonomy" id="157864"/>
    <lineage>
        <taxon>Eukaryota</taxon>
        <taxon>Metazoa</taxon>
        <taxon>Ecdysozoa</taxon>
        <taxon>Nematoda</taxon>
        <taxon>Chromadorea</taxon>
        <taxon>Rhabditida</taxon>
        <taxon>Tylenchina</taxon>
        <taxon>Tylenchomorpha</taxon>
        <taxon>Tylenchoidea</taxon>
        <taxon>Heteroderidae</taxon>
        <taxon>Heteroderinae</taxon>
        <taxon>Heterodera</taxon>
    </lineage>
</organism>